<keyword evidence="1" id="KW-1185">Reference proteome</keyword>
<sequence>MSNSIQSTKEAVKQNLKIALSLLVSSNEFIPVSKVVKQHDKFCNVSFDVIIYEGNFQSYSEVFECFPHEFIISEDRQNVAFKRRHSPTLPALAYTHIVGICSNLKKRAWLSSIYVRKLATNEVIHEPLRAMNFSEIAIPQQILYIKKMNVFRLTCIQQYILPYIFSCTTDIAIEGTKYTGRSVGVIASLLSQIHMYKKASRIKKRGPIAVILLQSSPYQLNNTDNNASTNYANYISKLLRLISEYLDIKIGFDLIETSKDLCVITFKGIREYEKKTLSDLKFFVVFNVEKIIAKVGLEIFAARIKPFVPEWAISIFVMEEYIDPGPILLRDCLKPDAIFISDKS</sequence>
<evidence type="ECO:0000313" key="2">
    <source>
        <dbReference type="WBParaSite" id="PSU_v2.g4383.t1"/>
    </source>
</evidence>
<dbReference type="AlphaFoldDB" id="A0A914YWN9"/>
<accession>A0A914YWN9</accession>
<reference evidence="2" key="1">
    <citation type="submission" date="2022-11" db="UniProtKB">
        <authorList>
            <consortium name="WormBaseParasite"/>
        </authorList>
    </citation>
    <scope>IDENTIFICATION</scope>
</reference>
<proteinExistence type="predicted"/>
<evidence type="ECO:0000313" key="1">
    <source>
        <dbReference type="Proteomes" id="UP000887577"/>
    </source>
</evidence>
<protein>
    <submittedName>
        <fullName evidence="2">Uncharacterized protein</fullName>
    </submittedName>
</protein>
<organism evidence="1 2">
    <name type="scientific">Panagrolaimus superbus</name>
    <dbReference type="NCBI Taxonomy" id="310955"/>
    <lineage>
        <taxon>Eukaryota</taxon>
        <taxon>Metazoa</taxon>
        <taxon>Ecdysozoa</taxon>
        <taxon>Nematoda</taxon>
        <taxon>Chromadorea</taxon>
        <taxon>Rhabditida</taxon>
        <taxon>Tylenchina</taxon>
        <taxon>Panagrolaimomorpha</taxon>
        <taxon>Panagrolaimoidea</taxon>
        <taxon>Panagrolaimidae</taxon>
        <taxon>Panagrolaimus</taxon>
    </lineage>
</organism>
<dbReference type="Proteomes" id="UP000887577">
    <property type="component" value="Unplaced"/>
</dbReference>
<name>A0A914YWN9_9BILA</name>
<dbReference type="WBParaSite" id="PSU_v2.g4383.t1">
    <property type="protein sequence ID" value="PSU_v2.g4383.t1"/>
    <property type="gene ID" value="PSU_v2.g4383"/>
</dbReference>